<protein>
    <submittedName>
        <fullName evidence="1">Uncharacterized protein</fullName>
    </submittedName>
</protein>
<dbReference type="EMBL" id="LAZR01040432">
    <property type="protein sequence ID" value="KKL14501.1"/>
    <property type="molecule type" value="Genomic_DNA"/>
</dbReference>
<name>A0A0F9D9M2_9ZZZZ</name>
<evidence type="ECO:0000313" key="1">
    <source>
        <dbReference type="EMBL" id="KKL14501.1"/>
    </source>
</evidence>
<dbReference type="AlphaFoldDB" id="A0A0F9D9M2"/>
<accession>A0A0F9D9M2</accession>
<proteinExistence type="predicted"/>
<comment type="caution">
    <text evidence="1">The sequence shown here is derived from an EMBL/GenBank/DDBJ whole genome shotgun (WGS) entry which is preliminary data.</text>
</comment>
<reference evidence="1" key="1">
    <citation type="journal article" date="2015" name="Nature">
        <title>Complex archaea that bridge the gap between prokaryotes and eukaryotes.</title>
        <authorList>
            <person name="Spang A."/>
            <person name="Saw J.H."/>
            <person name="Jorgensen S.L."/>
            <person name="Zaremba-Niedzwiedzka K."/>
            <person name="Martijn J."/>
            <person name="Lind A.E."/>
            <person name="van Eijk R."/>
            <person name="Schleper C."/>
            <person name="Guy L."/>
            <person name="Ettema T.J."/>
        </authorList>
    </citation>
    <scope>NUCLEOTIDE SEQUENCE</scope>
</reference>
<organism evidence="1">
    <name type="scientific">marine sediment metagenome</name>
    <dbReference type="NCBI Taxonomy" id="412755"/>
    <lineage>
        <taxon>unclassified sequences</taxon>
        <taxon>metagenomes</taxon>
        <taxon>ecological metagenomes</taxon>
    </lineage>
</organism>
<gene>
    <name evidence="1" type="ORF">LCGC14_2515010</name>
</gene>
<sequence length="132" mass="15423">MDVGKIMGKIEDYDCGKVLKIYSRLPYRLECRLEELIIEMGQGMEGKISDFEEIDFSDIEMSDLKGFDISKKMAINDFLLINAVKVPIITVHDLDNDDHTLNDKFKEIGDYLFEKYINQYAEKNQEKKKLTK</sequence>